<feature type="domain" description="DUF6444" evidence="3">
    <location>
        <begin position="12"/>
        <end position="75"/>
    </location>
</feature>
<feature type="domain" description="Transposase IS66 zinc-finger binding" evidence="2">
    <location>
        <begin position="94"/>
        <end position="141"/>
    </location>
</feature>
<dbReference type="Proteomes" id="UP000029736">
    <property type="component" value="Unassembled WGS sequence"/>
</dbReference>
<dbReference type="Pfam" id="PF13005">
    <property type="entry name" value="zf-IS66"/>
    <property type="match status" value="1"/>
</dbReference>
<organism evidence="4 5">
    <name type="scientific">Phaeodactylibacter xiamenensis</name>
    <dbReference type="NCBI Taxonomy" id="1524460"/>
    <lineage>
        <taxon>Bacteria</taxon>
        <taxon>Pseudomonadati</taxon>
        <taxon>Bacteroidota</taxon>
        <taxon>Saprospiria</taxon>
        <taxon>Saprospirales</taxon>
        <taxon>Haliscomenobacteraceae</taxon>
        <taxon>Phaeodactylibacter</taxon>
    </lineage>
</organism>
<protein>
    <submittedName>
        <fullName evidence="4">Uncharacterized protein</fullName>
    </submittedName>
</protein>
<reference evidence="4 5" key="1">
    <citation type="journal article" date="2014" name="Int. J. Syst. Evol. Microbiol.">
        <title>Phaeodactylibacter xiamenensis gen. nov., sp. nov., a member of the family Saprospiraceae isolated from the marine alga Phaeodactylum tricornutum.</title>
        <authorList>
            <person name="Chen Z.Jr."/>
            <person name="Lei X."/>
            <person name="Lai Q."/>
            <person name="Li Y."/>
            <person name="Zhang B."/>
            <person name="Zhang J."/>
            <person name="Zhang H."/>
            <person name="Yang L."/>
            <person name="Zheng W."/>
            <person name="Tian Y."/>
            <person name="Yu Z."/>
            <person name="Xu H.Jr."/>
            <person name="Zheng T."/>
        </authorList>
    </citation>
    <scope>NUCLEOTIDE SEQUENCE [LARGE SCALE GENOMIC DNA]</scope>
    <source>
        <strain evidence="4 5">KD52</strain>
    </source>
</reference>
<keyword evidence="5" id="KW-1185">Reference proteome</keyword>
<evidence type="ECO:0000313" key="5">
    <source>
        <dbReference type="Proteomes" id="UP000029736"/>
    </source>
</evidence>
<gene>
    <name evidence="4" type="ORF">IX84_00805</name>
</gene>
<evidence type="ECO:0000256" key="1">
    <source>
        <dbReference type="SAM" id="MobiDB-lite"/>
    </source>
</evidence>
<evidence type="ECO:0000259" key="3">
    <source>
        <dbReference type="Pfam" id="PF20042"/>
    </source>
</evidence>
<dbReference type="InterPro" id="IPR024474">
    <property type="entry name" value="Znf_dom_IS66"/>
</dbReference>
<evidence type="ECO:0000313" key="4">
    <source>
        <dbReference type="EMBL" id="KGE89612.1"/>
    </source>
</evidence>
<dbReference type="AlphaFoldDB" id="A0A098SF70"/>
<dbReference type="PANTHER" id="PTHR33678:SF1">
    <property type="entry name" value="BLL1576 PROTEIN"/>
    <property type="match status" value="1"/>
</dbReference>
<comment type="caution">
    <text evidence="4">The sequence shown here is derived from an EMBL/GenBank/DDBJ whole genome shotgun (WGS) entry which is preliminary data.</text>
</comment>
<feature type="region of interest" description="Disordered" evidence="1">
    <location>
        <begin position="35"/>
        <end position="76"/>
    </location>
</feature>
<dbReference type="Pfam" id="PF20042">
    <property type="entry name" value="DUF6444"/>
    <property type="match status" value="1"/>
</dbReference>
<dbReference type="OrthoDB" id="151215at2"/>
<sequence>MNKDEIIAQQAEQIAKLESLLEAALARIAELEAQLKANSRTSSRPPSSDGLKKAPAFPRKKGGKKGGQSGHKGKTLEMVAPSAADRLVVHPVAEQKCSCGQNLESTVPSISLERRQVFDLPPKLLQIEEHRLEVKHCPCCGEQHTGRRGQRLPQHCLL</sequence>
<dbReference type="RefSeq" id="WP_052515672.1">
    <property type="nucleotide sequence ID" value="NZ_JPOS01000003.1"/>
</dbReference>
<name>A0A098SF70_9BACT</name>
<dbReference type="InterPro" id="IPR052344">
    <property type="entry name" value="Transposase-related"/>
</dbReference>
<feature type="compositionally biased region" description="Polar residues" evidence="1">
    <location>
        <begin position="36"/>
        <end position="46"/>
    </location>
</feature>
<proteinExistence type="predicted"/>
<dbReference type="PANTHER" id="PTHR33678">
    <property type="entry name" value="BLL1576 PROTEIN"/>
    <property type="match status" value="1"/>
</dbReference>
<dbReference type="EMBL" id="JPOS01000003">
    <property type="protein sequence ID" value="KGE89612.1"/>
    <property type="molecule type" value="Genomic_DNA"/>
</dbReference>
<evidence type="ECO:0000259" key="2">
    <source>
        <dbReference type="Pfam" id="PF13005"/>
    </source>
</evidence>
<accession>A0A098SF70</accession>
<dbReference type="InterPro" id="IPR045618">
    <property type="entry name" value="DUF6444"/>
</dbReference>